<proteinExistence type="predicted"/>
<gene>
    <name evidence="1" type="primary">7</name>
    <name evidence="1" type="ORF">SEA_FOOTLOOSE_7</name>
</gene>
<dbReference type="Proteomes" id="UP000693692">
    <property type="component" value="Segment"/>
</dbReference>
<dbReference type="KEGG" id="vg:80018995"/>
<protein>
    <submittedName>
        <fullName evidence="1">Head-to-tail adaptor</fullName>
    </submittedName>
</protein>
<keyword evidence="2" id="KW-1185">Reference proteome</keyword>
<name>A0A8F3E9E3_9CAUD</name>
<evidence type="ECO:0000313" key="2">
    <source>
        <dbReference type="Proteomes" id="UP000693692"/>
    </source>
</evidence>
<accession>A0A8F3E9E3</accession>
<evidence type="ECO:0000313" key="1">
    <source>
        <dbReference type="EMBL" id="QWY84589.1"/>
    </source>
</evidence>
<dbReference type="EMBL" id="MZ150789">
    <property type="protein sequence ID" value="QWY84589.1"/>
    <property type="molecule type" value="Genomic_DNA"/>
</dbReference>
<dbReference type="GeneID" id="80018995"/>
<sequence>MAAPVTLATVSELADWLGESIDSSTVEGKRAAMCLRIASALVRRESGRTWLDDAGALVDALPEDVKLVTLYCASRVFDNRNAQTRGGVDDYTEGWKVDEAGAYLTASERRMLAPFRAAASSGLGVVSTTRQETPTATGWVPTDTPNVYFPWY</sequence>
<reference evidence="1" key="1">
    <citation type="submission" date="2021-05" db="EMBL/GenBank/DDBJ databases">
        <authorList>
            <person name="Brink J."/>
            <person name="Busse A.L."/>
            <person name="Crowley H.J."/>
            <person name="Hall C.J."/>
            <person name="Hetherington P."/>
            <person name="Hovde T.M."/>
            <person name="Johnson J.A."/>
            <person name="Karch K.E."/>
            <person name="Krueger C.J."/>
            <person name="Lundberg T.J."/>
            <person name="Madla Sanchez I."/>
            <person name="Mathiesen C."/>
            <person name="Moore L.J."/>
            <person name="Nordberg R.J."/>
            <person name="Petersen I.M."/>
            <person name="Piton K.L."/>
            <person name="Rozycki S.T."/>
            <person name="Rutten E."/>
            <person name="Samuelson I.O."/>
            <person name="Sarkilahti S.K."/>
            <person name="Schubert K.A."/>
            <person name="Stamness T.F."/>
            <person name="Tinman A.J."/>
            <person name="Tutterrow P.B."/>
            <person name="Wanzek N.C."/>
            <person name="Wheeler C.D."/>
            <person name="Spring A.M."/>
            <person name="Klyczek K."/>
            <person name="Garlena R.A."/>
            <person name="Russell D.A."/>
            <person name="Pope W.H."/>
            <person name="Jacobs-Sera D."/>
            <person name="Hatfull G.F."/>
        </authorList>
    </citation>
    <scope>NUCLEOTIDE SEQUENCE</scope>
</reference>
<organism evidence="1 2">
    <name type="scientific">Microbacterium phage Footloose</name>
    <dbReference type="NCBI Taxonomy" id="2836048"/>
    <lineage>
        <taxon>Viruses</taxon>
        <taxon>Duplodnaviria</taxon>
        <taxon>Heunggongvirae</taxon>
        <taxon>Uroviricota</taxon>
        <taxon>Caudoviricetes</taxon>
        <taxon>Footloosevirus</taxon>
        <taxon>Footloosevirus footloose</taxon>
    </lineage>
</organism>
<dbReference type="RefSeq" id="YP_010754404.1">
    <property type="nucleotide sequence ID" value="NC_073460.1"/>
</dbReference>